<sequence length="69" mass="8063">MWLLWTVDYLHRLPSGYPFELMWQLILPQSVDYQSAVSSSEQLESIKVRLADAQGTFIFLSTYLKEKPP</sequence>
<dbReference type="EMBL" id="PTJO01000005">
    <property type="protein sequence ID" value="RNE48365.1"/>
    <property type="molecule type" value="Genomic_DNA"/>
</dbReference>
<organism evidence="1 2">
    <name type="scientific">Corynebacterium alimapuense</name>
    <dbReference type="NCBI Taxonomy" id="1576874"/>
    <lineage>
        <taxon>Bacteria</taxon>
        <taxon>Bacillati</taxon>
        <taxon>Actinomycetota</taxon>
        <taxon>Actinomycetes</taxon>
        <taxon>Mycobacteriales</taxon>
        <taxon>Corynebacteriaceae</taxon>
        <taxon>Corynebacterium</taxon>
    </lineage>
</organism>
<dbReference type="AlphaFoldDB" id="A0A3M8K6J6"/>
<proteinExistence type="predicted"/>
<reference evidence="1 2" key="1">
    <citation type="submission" date="2018-02" db="EMBL/GenBank/DDBJ databases">
        <title>Corynebacterium alimpuense sp. nov., a marine obligate actinomycete isolated from sediments of Valparaiso bay, Chile.</title>
        <authorList>
            <person name="Claverias F."/>
            <person name="Gonzales-Siles L."/>
            <person name="Salva-Serra F."/>
            <person name="Inganaes E."/>
            <person name="Molin K."/>
            <person name="Cumsille A."/>
            <person name="Undabarrena A."/>
            <person name="Couve E."/>
            <person name="Moore E.R.B."/>
            <person name="Gomila M."/>
            <person name="Camara B."/>
        </authorList>
    </citation>
    <scope>NUCLEOTIDE SEQUENCE [LARGE SCALE GENOMIC DNA]</scope>
    <source>
        <strain evidence="1 2">CCUG 69366</strain>
    </source>
</reference>
<evidence type="ECO:0000313" key="2">
    <source>
        <dbReference type="Proteomes" id="UP000266975"/>
    </source>
</evidence>
<keyword evidence="2" id="KW-1185">Reference proteome</keyword>
<name>A0A3M8K6J6_9CORY</name>
<comment type="caution">
    <text evidence="1">The sequence shown here is derived from an EMBL/GenBank/DDBJ whole genome shotgun (WGS) entry which is preliminary data.</text>
</comment>
<evidence type="ECO:0000313" key="1">
    <source>
        <dbReference type="EMBL" id="RNE48365.1"/>
    </source>
</evidence>
<accession>A0A3M8K6J6</accession>
<gene>
    <name evidence="1" type="ORF">C5L39_07575</name>
</gene>
<dbReference type="Proteomes" id="UP000266975">
    <property type="component" value="Unassembled WGS sequence"/>
</dbReference>
<protein>
    <submittedName>
        <fullName evidence="1">Uncharacterized protein</fullName>
    </submittedName>
</protein>